<proteinExistence type="predicted"/>
<keyword evidence="3" id="KW-1185">Reference proteome</keyword>
<dbReference type="EMBL" id="JACONZ010000004">
    <property type="protein sequence ID" value="MBC5582160.1"/>
    <property type="molecule type" value="Genomic_DNA"/>
</dbReference>
<organism evidence="2 3">
    <name type="scientific">Anaerofilum hominis</name>
    <dbReference type="NCBI Taxonomy" id="2763016"/>
    <lineage>
        <taxon>Bacteria</taxon>
        <taxon>Bacillati</taxon>
        <taxon>Bacillota</taxon>
        <taxon>Clostridia</taxon>
        <taxon>Eubacteriales</taxon>
        <taxon>Oscillospiraceae</taxon>
        <taxon>Anaerofilum</taxon>
    </lineage>
</organism>
<evidence type="ECO:0000313" key="2">
    <source>
        <dbReference type="EMBL" id="MBC5582160.1"/>
    </source>
</evidence>
<protein>
    <recommendedName>
        <fullName evidence="1">GP-PDE domain-containing protein</fullName>
    </recommendedName>
</protein>
<accession>A0A923I8D5</accession>
<gene>
    <name evidence="2" type="ORF">H8S23_11640</name>
</gene>
<dbReference type="RefSeq" id="WP_186888505.1">
    <property type="nucleotide sequence ID" value="NZ_JACONZ010000004.1"/>
</dbReference>
<dbReference type="GO" id="GO:0006629">
    <property type="term" value="P:lipid metabolic process"/>
    <property type="evidence" value="ECO:0007669"/>
    <property type="project" value="InterPro"/>
</dbReference>
<reference evidence="2" key="1">
    <citation type="submission" date="2020-08" db="EMBL/GenBank/DDBJ databases">
        <title>Genome public.</title>
        <authorList>
            <person name="Liu C."/>
            <person name="Sun Q."/>
        </authorList>
    </citation>
    <scope>NUCLEOTIDE SEQUENCE</scope>
    <source>
        <strain evidence="2">BX8</strain>
    </source>
</reference>
<feature type="domain" description="GP-PDE" evidence="1">
    <location>
        <begin position="6"/>
        <end position="287"/>
    </location>
</feature>
<dbReference type="InterPro" id="IPR017946">
    <property type="entry name" value="PLC-like_Pdiesterase_TIM-brl"/>
</dbReference>
<dbReference type="Gene3D" id="3.20.20.190">
    <property type="entry name" value="Phosphatidylinositol (PI) phosphodiesterase"/>
    <property type="match status" value="1"/>
</dbReference>
<dbReference type="AlphaFoldDB" id="A0A923I8D5"/>
<evidence type="ECO:0000259" key="1">
    <source>
        <dbReference type="PROSITE" id="PS51704"/>
    </source>
</evidence>
<dbReference type="PANTHER" id="PTHR46211">
    <property type="entry name" value="GLYCEROPHOSPHORYL DIESTER PHOSPHODIESTERASE"/>
    <property type="match status" value="1"/>
</dbReference>
<dbReference type="PANTHER" id="PTHR46211:SF14">
    <property type="entry name" value="GLYCEROPHOSPHODIESTER PHOSPHODIESTERASE"/>
    <property type="match status" value="1"/>
</dbReference>
<evidence type="ECO:0000313" key="3">
    <source>
        <dbReference type="Proteomes" id="UP000659630"/>
    </source>
</evidence>
<dbReference type="Pfam" id="PF03009">
    <property type="entry name" value="GDPD"/>
    <property type="match status" value="1"/>
</dbReference>
<dbReference type="PROSITE" id="PS51704">
    <property type="entry name" value="GP_PDE"/>
    <property type="match status" value="1"/>
</dbReference>
<dbReference type="PROSITE" id="PS50007">
    <property type="entry name" value="PIPLC_X_DOMAIN"/>
    <property type="match status" value="1"/>
</dbReference>
<dbReference type="Proteomes" id="UP000659630">
    <property type="component" value="Unassembled WGS sequence"/>
</dbReference>
<dbReference type="SUPFAM" id="SSF51695">
    <property type="entry name" value="PLC-like phosphodiesterases"/>
    <property type="match status" value="1"/>
</dbReference>
<name>A0A923I8D5_9FIRM</name>
<comment type="caution">
    <text evidence="2">The sequence shown here is derived from an EMBL/GenBank/DDBJ whole genome shotgun (WGS) entry which is preliminary data.</text>
</comment>
<sequence length="289" mass="32346">MQDLPHRLCAHRGFNTVAPENTLPAFACAVSLGAPEIEFDLWPSADGQLIVCHDPTVDRTTDGCGRIAGLTGAQLRGCDAGGKFAPAFAGTRLPCFEEILQQFAGKTVMNIHIKSPMRPPVESPGMEQRGRELYRVYIENQPLPMPLQEPVPQVLPEMEQVQAEPYPQEVFGKILQLIDRYHCRDSVYITGEKDVLETARSMAPDLQRCCLEGHMNFSIVENALKYGCSRVQFCKLFLTREMIRKAHKNGILCNLFWCDDPQEARAFFDMGIDVILTNDYLRTAAALQG</sequence>
<dbReference type="InterPro" id="IPR030395">
    <property type="entry name" value="GP_PDE_dom"/>
</dbReference>
<dbReference type="GO" id="GO:0008081">
    <property type="term" value="F:phosphoric diester hydrolase activity"/>
    <property type="evidence" value="ECO:0007669"/>
    <property type="project" value="InterPro"/>
</dbReference>